<evidence type="ECO:0000313" key="2">
    <source>
        <dbReference type="EMBL" id="TMJ05520.1"/>
    </source>
</evidence>
<dbReference type="InterPro" id="IPR002629">
    <property type="entry name" value="Met_Synth_C/arc"/>
</dbReference>
<dbReference type="GO" id="GO:0003871">
    <property type="term" value="F:5-methyltetrahydropteroyltriglutamate-homocysteine S-methyltransferase activity"/>
    <property type="evidence" value="ECO:0007669"/>
    <property type="project" value="InterPro"/>
</dbReference>
<dbReference type="Pfam" id="PF01717">
    <property type="entry name" value="Meth_synt_2"/>
    <property type="match status" value="1"/>
</dbReference>
<dbReference type="AlphaFoldDB" id="A0A537LC21"/>
<dbReference type="InterPro" id="IPR038071">
    <property type="entry name" value="UROD/MetE-like_sf"/>
</dbReference>
<dbReference type="GO" id="GO:0008270">
    <property type="term" value="F:zinc ion binding"/>
    <property type="evidence" value="ECO:0007669"/>
    <property type="project" value="InterPro"/>
</dbReference>
<dbReference type="Gene3D" id="3.20.20.210">
    <property type="match status" value="1"/>
</dbReference>
<dbReference type="Proteomes" id="UP000319353">
    <property type="component" value="Unassembled WGS sequence"/>
</dbReference>
<protein>
    <submittedName>
        <fullName evidence="2">Methionine synthase</fullName>
    </submittedName>
</protein>
<dbReference type="EMBL" id="VBAL01000026">
    <property type="protein sequence ID" value="TMJ05520.1"/>
    <property type="molecule type" value="Genomic_DNA"/>
</dbReference>
<proteinExistence type="predicted"/>
<name>A0A537LC21_9BACT</name>
<gene>
    <name evidence="2" type="ORF">E6H01_02930</name>
</gene>
<dbReference type="PANTHER" id="PTHR43844">
    <property type="entry name" value="METHIONINE SYNTHASE"/>
    <property type="match status" value="1"/>
</dbReference>
<dbReference type="SUPFAM" id="SSF51726">
    <property type="entry name" value="UROD/MetE-like"/>
    <property type="match status" value="1"/>
</dbReference>
<sequence length="363" mass="40603">MAVPYRADHVGSFLRPAELLKARQDGADPQHLRAMEDRHIQRVLARQKELGFEIFTDGELRRRNFMSDLIDAVEGFDTDDAVARSWTGSAGVAVSSVTGVVTGKLRQRGRMTAHELAFLRTHSPGAIKITLPTANQFPAIAFKKGMTDKVYQNHSALLWDIVPVVKAEIAALVSEGVQYVQIDAPRYSYYIDPKWRNYVKNEMGVEPDAALDEAIKADNACLAGAKRPGTTLAIHLCRGNNRSQWYAEGGYDPIAEKLFGSLQVDRFLLEYDDARSGTFEPLRFVPRGKTVVLGLVSSKRPQLESKQDLIRRINEAARHIPLENLALSPQCGFASTMEGNLLTEEDQWAKLRLVVETAREVWR</sequence>
<feature type="domain" description="Cobalamin-independent methionine synthase MetE C-terminal/archaeal" evidence="1">
    <location>
        <begin position="30"/>
        <end position="358"/>
    </location>
</feature>
<dbReference type="PANTHER" id="PTHR43844:SF2">
    <property type="entry name" value="SYNTHASE, VITAMIN-B12 INDEPENDENT, PUTATIVE (AFU_ORTHOLOGUE AFUA_3G12060)-RELATED"/>
    <property type="match status" value="1"/>
</dbReference>
<dbReference type="GO" id="GO:0009086">
    <property type="term" value="P:methionine biosynthetic process"/>
    <property type="evidence" value="ECO:0007669"/>
    <property type="project" value="InterPro"/>
</dbReference>
<dbReference type="CDD" id="cd03311">
    <property type="entry name" value="CIMS_C_terminal_like"/>
    <property type="match status" value="1"/>
</dbReference>
<comment type="caution">
    <text evidence="2">The sequence shown here is derived from an EMBL/GenBank/DDBJ whole genome shotgun (WGS) entry which is preliminary data.</text>
</comment>
<organism evidence="2 3">
    <name type="scientific">Candidatus Segetimicrobium genomatis</name>
    <dbReference type="NCBI Taxonomy" id="2569760"/>
    <lineage>
        <taxon>Bacteria</taxon>
        <taxon>Bacillati</taxon>
        <taxon>Candidatus Sysuimicrobiota</taxon>
        <taxon>Candidatus Sysuimicrobiia</taxon>
        <taxon>Candidatus Sysuimicrobiales</taxon>
        <taxon>Candidatus Segetimicrobiaceae</taxon>
        <taxon>Candidatus Segetimicrobium</taxon>
    </lineage>
</organism>
<evidence type="ECO:0000313" key="3">
    <source>
        <dbReference type="Proteomes" id="UP000319353"/>
    </source>
</evidence>
<reference evidence="2 3" key="1">
    <citation type="journal article" date="2019" name="Nat. Microbiol.">
        <title>Mediterranean grassland soil C-N compound turnover is dependent on rainfall and depth, and is mediated by genomically divergent microorganisms.</title>
        <authorList>
            <person name="Diamond S."/>
            <person name="Andeer P.F."/>
            <person name="Li Z."/>
            <person name="Crits-Christoph A."/>
            <person name="Burstein D."/>
            <person name="Anantharaman K."/>
            <person name="Lane K.R."/>
            <person name="Thomas B.C."/>
            <person name="Pan C."/>
            <person name="Northen T.R."/>
            <person name="Banfield J.F."/>
        </authorList>
    </citation>
    <scope>NUCLEOTIDE SEQUENCE [LARGE SCALE GENOMIC DNA]</scope>
    <source>
        <strain evidence="2">NP_4</strain>
    </source>
</reference>
<accession>A0A537LC21</accession>
<evidence type="ECO:0000259" key="1">
    <source>
        <dbReference type="Pfam" id="PF01717"/>
    </source>
</evidence>